<name>A0AAP0JPF1_9MAGN</name>
<evidence type="ECO:0000313" key="2">
    <source>
        <dbReference type="Proteomes" id="UP001417504"/>
    </source>
</evidence>
<keyword evidence="2" id="KW-1185">Reference proteome</keyword>
<sequence length="54" mass="6613">MEHMQKPIFHNNFESHVKRNLVLEEGNQSLESEFEEEQHTYKIPARARAREKRY</sequence>
<dbReference type="AlphaFoldDB" id="A0AAP0JPF1"/>
<dbReference type="EMBL" id="JBBNAE010000003">
    <property type="protein sequence ID" value="KAK9137326.1"/>
    <property type="molecule type" value="Genomic_DNA"/>
</dbReference>
<organism evidence="1 2">
    <name type="scientific">Stephania japonica</name>
    <dbReference type="NCBI Taxonomy" id="461633"/>
    <lineage>
        <taxon>Eukaryota</taxon>
        <taxon>Viridiplantae</taxon>
        <taxon>Streptophyta</taxon>
        <taxon>Embryophyta</taxon>
        <taxon>Tracheophyta</taxon>
        <taxon>Spermatophyta</taxon>
        <taxon>Magnoliopsida</taxon>
        <taxon>Ranunculales</taxon>
        <taxon>Menispermaceae</taxon>
        <taxon>Menispermoideae</taxon>
        <taxon>Cissampelideae</taxon>
        <taxon>Stephania</taxon>
    </lineage>
</organism>
<gene>
    <name evidence="1" type="ORF">Sjap_007920</name>
</gene>
<dbReference type="Proteomes" id="UP001417504">
    <property type="component" value="Unassembled WGS sequence"/>
</dbReference>
<evidence type="ECO:0000313" key="1">
    <source>
        <dbReference type="EMBL" id="KAK9137326.1"/>
    </source>
</evidence>
<proteinExistence type="predicted"/>
<reference evidence="1 2" key="1">
    <citation type="submission" date="2024-01" db="EMBL/GenBank/DDBJ databases">
        <title>Genome assemblies of Stephania.</title>
        <authorList>
            <person name="Yang L."/>
        </authorList>
    </citation>
    <scope>NUCLEOTIDE SEQUENCE [LARGE SCALE GENOMIC DNA]</scope>
    <source>
        <strain evidence="1">QJT</strain>
        <tissue evidence="1">Leaf</tissue>
    </source>
</reference>
<accession>A0AAP0JPF1</accession>
<comment type="caution">
    <text evidence="1">The sequence shown here is derived from an EMBL/GenBank/DDBJ whole genome shotgun (WGS) entry which is preliminary data.</text>
</comment>
<protein>
    <submittedName>
        <fullName evidence="1">Uncharacterized protein</fullName>
    </submittedName>
</protein>